<evidence type="ECO:0000256" key="2">
    <source>
        <dbReference type="ARBA" id="ARBA00011152"/>
    </source>
</evidence>
<evidence type="ECO:0000256" key="6">
    <source>
        <dbReference type="ARBA" id="ARBA00023102"/>
    </source>
</evidence>
<dbReference type="PROSITE" id="PS51274">
    <property type="entry name" value="GATASE_COBBQ"/>
    <property type="match status" value="1"/>
</dbReference>
<evidence type="ECO:0000256" key="5">
    <source>
        <dbReference type="ARBA" id="ARBA00022962"/>
    </source>
</evidence>
<evidence type="ECO:0000256" key="8">
    <source>
        <dbReference type="ARBA" id="ARBA00047838"/>
    </source>
</evidence>
<comment type="subunit">
    <text evidence="2">Heterodimer of HisH and HisF.</text>
</comment>
<comment type="catalytic activity">
    <reaction evidence="8">
        <text>5-[(5-phospho-1-deoxy-D-ribulos-1-ylimino)methylamino]-1-(5-phospho-beta-D-ribosyl)imidazole-4-carboxamide + L-glutamine = D-erythro-1-(imidazol-4-yl)glycerol 3-phosphate + 5-amino-1-(5-phospho-beta-D-ribosyl)imidazole-4-carboxamide + L-glutamate + H(+)</text>
        <dbReference type="Rhea" id="RHEA:24793"/>
        <dbReference type="ChEBI" id="CHEBI:15378"/>
        <dbReference type="ChEBI" id="CHEBI:29985"/>
        <dbReference type="ChEBI" id="CHEBI:58278"/>
        <dbReference type="ChEBI" id="CHEBI:58359"/>
        <dbReference type="ChEBI" id="CHEBI:58475"/>
        <dbReference type="ChEBI" id="CHEBI:58525"/>
        <dbReference type="EC" id="4.3.2.10"/>
    </reaction>
</comment>
<dbReference type="PROSITE" id="PS51273">
    <property type="entry name" value="GATASE_TYPE_1"/>
    <property type="match status" value="1"/>
</dbReference>
<dbReference type="UniPathway" id="UPA00031">
    <property type="reaction ID" value="UER00010"/>
</dbReference>
<keyword evidence="3" id="KW-0028">Amino-acid biosynthesis</keyword>
<dbReference type="InterPro" id="IPR029062">
    <property type="entry name" value="Class_I_gatase-like"/>
</dbReference>
<dbReference type="InterPro" id="IPR010139">
    <property type="entry name" value="Imidazole-glycPsynth_HisH"/>
</dbReference>
<organism evidence="12 13">
    <name type="scientific">Lactococcus cremoris subsp. tructae</name>
    <dbReference type="NCBI Taxonomy" id="542833"/>
    <lineage>
        <taxon>Bacteria</taxon>
        <taxon>Bacillati</taxon>
        <taxon>Bacillota</taxon>
        <taxon>Bacilli</taxon>
        <taxon>Lactobacillales</taxon>
        <taxon>Streptococcaceae</taxon>
        <taxon>Lactococcus</taxon>
    </lineage>
</organism>
<comment type="caution">
    <text evidence="12">The sequence shown here is derived from an EMBL/GenBank/DDBJ whole genome shotgun (WGS) entry which is preliminary data.</text>
</comment>
<evidence type="ECO:0000256" key="10">
    <source>
        <dbReference type="PIRSR" id="PIRSR000495-1"/>
    </source>
</evidence>
<feature type="domain" description="Glutamine amidotransferase" evidence="11">
    <location>
        <begin position="21"/>
        <end position="176"/>
    </location>
</feature>
<comment type="pathway">
    <text evidence="1">Amino-acid biosynthesis; L-histidine biosynthesis; L-histidine from 5-phospho-alpha-D-ribose 1-diphosphate: step 5/9.</text>
</comment>
<dbReference type="CDD" id="cd01748">
    <property type="entry name" value="GATase1_IGP_Synthase"/>
    <property type="match status" value="1"/>
</dbReference>
<dbReference type="Pfam" id="PF00117">
    <property type="entry name" value="GATase"/>
    <property type="match status" value="1"/>
</dbReference>
<dbReference type="GO" id="GO:0000105">
    <property type="term" value="P:L-histidine biosynthetic process"/>
    <property type="evidence" value="ECO:0007669"/>
    <property type="project" value="UniProtKB-UniPathway"/>
</dbReference>
<dbReference type="InterPro" id="IPR017926">
    <property type="entry name" value="GATASE"/>
</dbReference>
<gene>
    <name evidence="12" type="ORF">RU92_GL001196</name>
</gene>
<evidence type="ECO:0000256" key="9">
    <source>
        <dbReference type="ARBA" id="ARBA00049534"/>
    </source>
</evidence>
<dbReference type="NCBIfam" id="TIGR01855">
    <property type="entry name" value="IMP_synth_hisH"/>
    <property type="match status" value="1"/>
</dbReference>
<dbReference type="AlphaFoldDB" id="A0A2A5SPG2"/>
<dbReference type="EMBL" id="JXKC01000018">
    <property type="protein sequence ID" value="PCS15868.1"/>
    <property type="molecule type" value="Genomic_DNA"/>
</dbReference>
<dbReference type="GO" id="GO:0016829">
    <property type="term" value="F:lyase activity"/>
    <property type="evidence" value="ECO:0007669"/>
    <property type="project" value="UniProtKB-KW"/>
</dbReference>
<evidence type="ECO:0000259" key="11">
    <source>
        <dbReference type="Pfam" id="PF00117"/>
    </source>
</evidence>
<dbReference type="PANTHER" id="PTHR42701:SF1">
    <property type="entry name" value="IMIDAZOLE GLYCEROL PHOSPHATE SYNTHASE SUBUNIT HISH"/>
    <property type="match status" value="1"/>
</dbReference>
<keyword evidence="5" id="KW-0315">Glutamine amidotransferase</keyword>
<dbReference type="PIRSF" id="PIRSF000495">
    <property type="entry name" value="Amidotransf_hisH"/>
    <property type="match status" value="1"/>
</dbReference>
<feature type="active site" evidence="10">
    <location>
        <position position="170"/>
    </location>
</feature>
<reference evidence="12 13" key="1">
    <citation type="submission" date="2014-12" db="EMBL/GenBank/DDBJ databases">
        <title>Draft genome sequences of 10 type strains of Lactococcus.</title>
        <authorList>
            <person name="Sun Z."/>
            <person name="Zhong Z."/>
            <person name="Liu W."/>
            <person name="Zhang W."/>
            <person name="Zhang H."/>
        </authorList>
    </citation>
    <scope>NUCLEOTIDE SEQUENCE [LARGE SCALE GENOMIC DNA]</scope>
    <source>
        <strain evidence="12 13">DSM 21502</strain>
    </source>
</reference>
<protein>
    <submittedName>
        <fullName evidence="12">Imidazole glycerol phosphate synthase subunit HisH</fullName>
    </submittedName>
</protein>
<keyword evidence="4" id="KW-0378">Hydrolase</keyword>
<evidence type="ECO:0000256" key="7">
    <source>
        <dbReference type="ARBA" id="ARBA00023239"/>
    </source>
</evidence>
<comment type="catalytic activity">
    <reaction evidence="9">
        <text>L-glutamine + H2O = L-glutamate + NH4(+)</text>
        <dbReference type="Rhea" id="RHEA:15889"/>
        <dbReference type="ChEBI" id="CHEBI:15377"/>
        <dbReference type="ChEBI" id="CHEBI:28938"/>
        <dbReference type="ChEBI" id="CHEBI:29985"/>
        <dbReference type="ChEBI" id="CHEBI:58359"/>
        <dbReference type="EC" id="3.5.1.2"/>
    </reaction>
</comment>
<evidence type="ECO:0000313" key="12">
    <source>
        <dbReference type="EMBL" id="PCS15868.1"/>
    </source>
</evidence>
<dbReference type="PANTHER" id="PTHR42701">
    <property type="entry name" value="IMIDAZOLE GLYCEROL PHOSPHATE SYNTHASE SUBUNIT HISH"/>
    <property type="match status" value="1"/>
</dbReference>
<keyword evidence="7" id="KW-0456">Lyase</keyword>
<evidence type="ECO:0000256" key="1">
    <source>
        <dbReference type="ARBA" id="ARBA00005091"/>
    </source>
</evidence>
<proteinExistence type="predicted"/>
<feature type="active site" evidence="10">
    <location>
        <position position="168"/>
    </location>
</feature>
<dbReference type="SUPFAM" id="SSF52317">
    <property type="entry name" value="Class I glutamine amidotransferase-like"/>
    <property type="match status" value="1"/>
</dbReference>
<evidence type="ECO:0000313" key="13">
    <source>
        <dbReference type="Proteomes" id="UP000218711"/>
    </source>
</evidence>
<evidence type="ECO:0000256" key="3">
    <source>
        <dbReference type="ARBA" id="ARBA00022605"/>
    </source>
</evidence>
<dbReference type="GO" id="GO:0000107">
    <property type="term" value="F:imidazoleglycerol-phosphate synthase activity"/>
    <property type="evidence" value="ECO:0007669"/>
    <property type="project" value="TreeGrafter"/>
</dbReference>
<keyword evidence="6" id="KW-0368">Histidine biosynthesis</keyword>
<accession>A0A2A5SPG2</accession>
<name>A0A2A5SPG2_LACLC</name>
<dbReference type="GO" id="GO:0004359">
    <property type="term" value="F:glutaminase activity"/>
    <property type="evidence" value="ECO:0007669"/>
    <property type="project" value="UniProtKB-EC"/>
</dbReference>
<evidence type="ECO:0000256" key="4">
    <source>
        <dbReference type="ARBA" id="ARBA00022801"/>
    </source>
</evidence>
<sequence>MEAAFTRLGMTTTISRDHDTIRQADAIILPGVGSFPVAMSNLTAYNLVEILRERATAGVPFLGICLGMQVLFDKGFENGETPGLGLLTGTVDPIKTDEKLPHMGWNQLKFNQPNHPLLSKITEGDEVYFVHSYQANCPSDEVIATTTYGKAIIPAIVGKNNVLGCQFHPEKSGEVGRQILTVFKEII</sequence>
<feature type="active site" description="Nucleophile" evidence="10">
    <location>
        <position position="65"/>
    </location>
</feature>
<dbReference type="Gene3D" id="3.40.50.880">
    <property type="match status" value="1"/>
</dbReference>
<dbReference type="Proteomes" id="UP000218711">
    <property type="component" value="Unassembled WGS sequence"/>
</dbReference>